<gene>
    <name evidence="1" type="ORF">G4D72_00065</name>
</gene>
<dbReference type="RefSeq" id="WP_166075534.1">
    <property type="nucleotide sequence ID" value="NZ_JAAJBT010000001.1"/>
</dbReference>
<name>A0ABX0HZX1_9FLAO</name>
<proteinExistence type="predicted"/>
<organism evidence="1 2">
    <name type="scientific">Flavobacterium difficile</name>
    <dbReference type="NCBI Taxonomy" id="2709659"/>
    <lineage>
        <taxon>Bacteria</taxon>
        <taxon>Pseudomonadati</taxon>
        <taxon>Bacteroidota</taxon>
        <taxon>Flavobacteriia</taxon>
        <taxon>Flavobacteriales</taxon>
        <taxon>Flavobacteriaceae</taxon>
        <taxon>Flavobacterium</taxon>
    </lineage>
</organism>
<evidence type="ECO:0008006" key="3">
    <source>
        <dbReference type="Google" id="ProtNLM"/>
    </source>
</evidence>
<accession>A0ABX0HZX1</accession>
<keyword evidence="2" id="KW-1185">Reference proteome</keyword>
<evidence type="ECO:0000313" key="2">
    <source>
        <dbReference type="Proteomes" id="UP000800984"/>
    </source>
</evidence>
<protein>
    <recommendedName>
        <fullName evidence="3">Lipoprotein</fullName>
    </recommendedName>
</protein>
<comment type="caution">
    <text evidence="1">The sequence shown here is derived from an EMBL/GenBank/DDBJ whole genome shotgun (WGS) entry which is preliminary data.</text>
</comment>
<dbReference type="Proteomes" id="UP000800984">
    <property type="component" value="Unassembled WGS sequence"/>
</dbReference>
<sequence>MKKIIPLFFLLILCFSCSKNKENIIEESILLKWNKSYPDETIQSVEIGLKWALSQVGASVLNSNNIKKEKDFFTIEISKMGFSKNAEKALRKIHQKVKESEEYKLNKSIDVGRYVALLLGSSEHYYALIGTPKTLDEITKNYTLLPEKGYINNSSVSKVHRIIQFSAQKRFNQLFFSQEIDSVTGKIYEFETIELLKNGQLRFGIFDANGKRKMAADSKHTEAGKPAKCMWCHESNIQPMYNDQKNIKGFLPYMKLQETFDTYREANQKDKKEFIDVLNYIDYQQTQEHTFTEILYTSFMEPSAKRLALEWNMTEKQVQTKLKNYTTHQHHEFDFLGELYYRNEIEHLAPIKSLPVSGNIREKSNKEVNYIY</sequence>
<dbReference type="EMBL" id="JAAJBT010000001">
    <property type="protein sequence ID" value="NHM00498.1"/>
    <property type="molecule type" value="Genomic_DNA"/>
</dbReference>
<evidence type="ECO:0000313" key="1">
    <source>
        <dbReference type="EMBL" id="NHM00498.1"/>
    </source>
</evidence>
<reference evidence="1 2" key="1">
    <citation type="submission" date="2020-02" db="EMBL/GenBank/DDBJ databases">
        <authorList>
            <person name="Chen W.-M."/>
        </authorList>
    </citation>
    <scope>NUCLEOTIDE SEQUENCE [LARGE SCALE GENOMIC DNA]</scope>
    <source>
        <strain evidence="1 2">KDG-16</strain>
    </source>
</reference>